<name>A0A4V2QEL1_HYDET</name>
<protein>
    <submittedName>
        <fullName evidence="2">Uncharacterized protein</fullName>
    </submittedName>
</protein>
<dbReference type="Proteomes" id="UP000295008">
    <property type="component" value="Unassembled WGS sequence"/>
</dbReference>
<accession>A0A4V2QEL1</accession>
<reference evidence="2 3" key="1">
    <citation type="submission" date="2019-03" db="EMBL/GenBank/DDBJ databases">
        <title>Genomic Encyclopedia of Type Strains, Phase IV (KMG-IV): sequencing the most valuable type-strain genomes for metagenomic binning, comparative biology and taxonomic classification.</title>
        <authorList>
            <person name="Goeker M."/>
        </authorList>
    </citation>
    <scope>NUCLEOTIDE SEQUENCE [LARGE SCALE GENOMIC DNA]</scope>
    <source>
        <strain evidence="2 3">LX-B</strain>
    </source>
</reference>
<evidence type="ECO:0000313" key="2">
    <source>
        <dbReference type="EMBL" id="TCL68487.1"/>
    </source>
</evidence>
<sequence>MAADIKRPDTGLQKLRRHSKVPGDRKIAFAKWIGIYDARVGNAEIRGGARRGKEYRGFRRKSQGRRVRLNGAISGKTVI</sequence>
<keyword evidence="3" id="KW-1185">Reference proteome</keyword>
<dbReference type="EMBL" id="SLUN01000013">
    <property type="protein sequence ID" value="TCL68487.1"/>
    <property type="molecule type" value="Genomic_DNA"/>
</dbReference>
<gene>
    <name evidence="2" type="ORF">EDC14_101327</name>
</gene>
<feature type="region of interest" description="Disordered" evidence="1">
    <location>
        <begin position="1"/>
        <end position="20"/>
    </location>
</feature>
<organism evidence="2 3">
    <name type="scientific">Hydrogenispora ethanolica</name>
    <dbReference type="NCBI Taxonomy" id="1082276"/>
    <lineage>
        <taxon>Bacteria</taxon>
        <taxon>Bacillati</taxon>
        <taxon>Bacillota</taxon>
        <taxon>Hydrogenispora</taxon>
    </lineage>
</organism>
<dbReference type="AlphaFoldDB" id="A0A4V2QEL1"/>
<comment type="caution">
    <text evidence="2">The sequence shown here is derived from an EMBL/GenBank/DDBJ whole genome shotgun (WGS) entry which is preliminary data.</text>
</comment>
<evidence type="ECO:0000313" key="3">
    <source>
        <dbReference type="Proteomes" id="UP000295008"/>
    </source>
</evidence>
<evidence type="ECO:0000256" key="1">
    <source>
        <dbReference type="SAM" id="MobiDB-lite"/>
    </source>
</evidence>
<proteinExistence type="predicted"/>